<feature type="transmembrane region" description="Helical" evidence="2">
    <location>
        <begin position="65"/>
        <end position="86"/>
    </location>
</feature>
<reference evidence="4 5" key="1">
    <citation type="journal article" date="2011" name="Proc. Natl. Acad. Sci. U.S.A.">
        <title>Genome and transcriptome analyses of the mountain pine beetle-fungal symbiont Grosmannia clavigera, a lodgepole pine pathogen.</title>
        <authorList>
            <person name="DiGuistini S."/>
            <person name="Wang Y."/>
            <person name="Liao N.Y."/>
            <person name="Taylor G."/>
            <person name="Tanguay P."/>
            <person name="Feau N."/>
            <person name="Henrissat B."/>
            <person name="Chan S.K."/>
            <person name="Hesse-Orce U."/>
            <person name="Alamouti S.M."/>
            <person name="Tsui C.K.M."/>
            <person name="Docking R.T."/>
            <person name="Levasseur A."/>
            <person name="Haridas S."/>
            <person name="Robertson G."/>
            <person name="Birol I."/>
            <person name="Holt R.A."/>
            <person name="Marra M.A."/>
            <person name="Hamelin R.C."/>
            <person name="Hirst M."/>
            <person name="Jones S.J.M."/>
            <person name="Bohlmann J."/>
            <person name="Breuil C."/>
        </authorList>
    </citation>
    <scope>NUCLEOTIDE SEQUENCE [LARGE SCALE GENOMIC DNA]</scope>
    <source>
        <strain evidence="5">kw1407 / UAMH 11150</strain>
    </source>
</reference>
<keyword evidence="2" id="KW-0472">Membrane</keyword>
<dbReference type="OrthoDB" id="4367377at2759"/>
<dbReference type="EMBL" id="GL629729">
    <property type="protein sequence ID" value="EFX06672.1"/>
    <property type="molecule type" value="Genomic_DNA"/>
</dbReference>
<dbReference type="AlphaFoldDB" id="F0X6U6"/>
<dbReference type="Proteomes" id="UP000007796">
    <property type="component" value="Unassembled WGS sequence"/>
</dbReference>
<gene>
    <name evidence="4" type="ORF">CMQ_6993</name>
</gene>
<keyword evidence="5" id="KW-1185">Reference proteome</keyword>
<protein>
    <recommendedName>
        <fullName evidence="3">ABC transporter TMD0 domain-containing protein</fullName>
    </recommendedName>
</protein>
<organism evidence="5">
    <name type="scientific">Grosmannia clavigera (strain kw1407 / UAMH 11150)</name>
    <name type="common">Blue stain fungus</name>
    <name type="synonym">Graphiocladiella clavigera</name>
    <dbReference type="NCBI Taxonomy" id="655863"/>
    <lineage>
        <taxon>Eukaryota</taxon>
        <taxon>Fungi</taxon>
        <taxon>Dikarya</taxon>
        <taxon>Ascomycota</taxon>
        <taxon>Pezizomycotina</taxon>
        <taxon>Sordariomycetes</taxon>
        <taxon>Sordariomycetidae</taxon>
        <taxon>Ophiostomatales</taxon>
        <taxon>Ophiostomataceae</taxon>
        <taxon>Leptographium</taxon>
    </lineage>
</organism>
<keyword evidence="2" id="KW-1133">Transmembrane helix</keyword>
<evidence type="ECO:0000256" key="2">
    <source>
        <dbReference type="SAM" id="Phobius"/>
    </source>
</evidence>
<dbReference type="RefSeq" id="XP_014176154.1">
    <property type="nucleotide sequence ID" value="XM_014320679.1"/>
</dbReference>
<feature type="transmembrane region" description="Helical" evidence="2">
    <location>
        <begin position="31"/>
        <end position="53"/>
    </location>
</feature>
<proteinExistence type="predicted"/>
<dbReference type="InParanoid" id="F0X6U6"/>
<dbReference type="InterPro" id="IPR056227">
    <property type="entry name" value="TMD0_ABC"/>
</dbReference>
<evidence type="ECO:0000256" key="1">
    <source>
        <dbReference type="ARBA" id="ARBA00004141"/>
    </source>
</evidence>
<evidence type="ECO:0000313" key="4">
    <source>
        <dbReference type="EMBL" id="EFX06672.1"/>
    </source>
</evidence>
<keyword evidence="2" id="KW-0812">Transmembrane</keyword>
<comment type="subcellular location">
    <subcellularLocation>
        <location evidence="1">Membrane</location>
        <topology evidence="1">Multi-pass membrane protein</topology>
    </subcellularLocation>
</comment>
<dbReference type="GeneID" id="25980487"/>
<dbReference type="GO" id="GO:0016020">
    <property type="term" value="C:membrane"/>
    <property type="evidence" value="ECO:0007669"/>
    <property type="project" value="UniProtKB-SubCell"/>
</dbReference>
<dbReference type="STRING" id="655863.F0X6U6"/>
<evidence type="ECO:0000313" key="5">
    <source>
        <dbReference type="Proteomes" id="UP000007796"/>
    </source>
</evidence>
<dbReference type="eggNOG" id="KOG0054">
    <property type="taxonomic scope" value="Eukaryota"/>
</dbReference>
<name>F0X6U6_GROCL</name>
<sequence>MDCPRGSDYAFGPRIRSECRSFDFTLQFEDSLFGCLPAATFLLLAAADVIWLVRSPVAYQRQGGIVSLKLCTLASLLAAQLALLVVRVRVPAISSGASLPADILASLAVLAATTLLVLYQQRASRPSTVLSLHLSATVLLGVARVRTLWLVAN</sequence>
<dbReference type="Pfam" id="PF24357">
    <property type="entry name" value="TMD0_ABC"/>
    <property type="match status" value="1"/>
</dbReference>
<dbReference type="HOGENOM" id="CLU_1741854_0_0_1"/>
<feature type="transmembrane region" description="Helical" evidence="2">
    <location>
        <begin position="98"/>
        <end position="118"/>
    </location>
</feature>
<accession>F0X6U6</accession>
<feature type="domain" description="ABC transporter TMD0" evidence="3">
    <location>
        <begin position="21"/>
        <end position="150"/>
    </location>
</feature>
<evidence type="ECO:0000259" key="3">
    <source>
        <dbReference type="Pfam" id="PF24357"/>
    </source>
</evidence>